<evidence type="ECO:0000313" key="1">
    <source>
        <dbReference type="EMBL" id="PUZ74788.1"/>
    </source>
</evidence>
<dbReference type="Gramene" id="PUZ74788">
    <property type="protein sequence ID" value="PUZ74788"/>
    <property type="gene ID" value="GQ55_1G093700"/>
</dbReference>
<dbReference type="AlphaFoldDB" id="A0A2T7F3X9"/>
<keyword evidence="2" id="KW-1185">Reference proteome</keyword>
<dbReference type="Proteomes" id="UP000244336">
    <property type="component" value="Chromosome 1"/>
</dbReference>
<evidence type="ECO:0000313" key="2">
    <source>
        <dbReference type="Proteomes" id="UP000244336"/>
    </source>
</evidence>
<reference evidence="1 2" key="1">
    <citation type="submission" date="2018-04" db="EMBL/GenBank/DDBJ databases">
        <title>WGS assembly of Panicum hallii var. hallii HAL2.</title>
        <authorList>
            <person name="Lovell J."/>
            <person name="Jenkins J."/>
            <person name="Lowry D."/>
            <person name="Mamidi S."/>
            <person name="Sreedasyam A."/>
            <person name="Weng X."/>
            <person name="Barry K."/>
            <person name="Bonette J."/>
            <person name="Campitelli B."/>
            <person name="Daum C."/>
            <person name="Gordon S."/>
            <person name="Gould B."/>
            <person name="Lipzen A."/>
            <person name="MacQueen A."/>
            <person name="Palacio-Mejia J."/>
            <person name="Plott C."/>
            <person name="Shakirov E."/>
            <person name="Shu S."/>
            <person name="Yoshinaga Y."/>
            <person name="Zane M."/>
            <person name="Rokhsar D."/>
            <person name="Grimwood J."/>
            <person name="Schmutz J."/>
            <person name="Juenger T."/>
        </authorList>
    </citation>
    <scope>NUCLEOTIDE SEQUENCE [LARGE SCALE GENOMIC DNA]</scope>
    <source>
        <strain evidence="2">cv. HAL2</strain>
    </source>
</reference>
<protein>
    <submittedName>
        <fullName evidence="1">Uncharacterized protein</fullName>
    </submittedName>
</protein>
<sequence length="94" mass="10240">MEKPVPAGRFLVQCFPTMEQAGEDVRTAAVRDLVVVPMHAKQTEQKAGHDSVAMMTGSPLECLCILIDAAMIQRPTREGRREPPPTNLSVACHA</sequence>
<accession>A0A2T7F3X9</accession>
<gene>
    <name evidence="1" type="ORF">GQ55_1G093700</name>
</gene>
<name>A0A2T7F3X9_9POAL</name>
<proteinExistence type="predicted"/>
<organism evidence="1 2">
    <name type="scientific">Panicum hallii var. hallii</name>
    <dbReference type="NCBI Taxonomy" id="1504633"/>
    <lineage>
        <taxon>Eukaryota</taxon>
        <taxon>Viridiplantae</taxon>
        <taxon>Streptophyta</taxon>
        <taxon>Embryophyta</taxon>
        <taxon>Tracheophyta</taxon>
        <taxon>Spermatophyta</taxon>
        <taxon>Magnoliopsida</taxon>
        <taxon>Liliopsida</taxon>
        <taxon>Poales</taxon>
        <taxon>Poaceae</taxon>
        <taxon>PACMAD clade</taxon>
        <taxon>Panicoideae</taxon>
        <taxon>Panicodae</taxon>
        <taxon>Paniceae</taxon>
        <taxon>Panicinae</taxon>
        <taxon>Panicum</taxon>
        <taxon>Panicum sect. Panicum</taxon>
    </lineage>
</organism>
<dbReference type="EMBL" id="CM009749">
    <property type="protein sequence ID" value="PUZ74788.1"/>
    <property type="molecule type" value="Genomic_DNA"/>
</dbReference>